<evidence type="ECO:0000313" key="6">
    <source>
        <dbReference type="Proteomes" id="UP000321533"/>
    </source>
</evidence>
<keyword evidence="2" id="KW-0238">DNA-binding</keyword>
<dbReference type="PANTHER" id="PTHR43280">
    <property type="entry name" value="ARAC-FAMILY TRANSCRIPTIONAL REGULATOR"/>
    <property type="match status" value="1"/>
</dbReference>
<sequence>MDNAYQFVSLINNFPDFNVKGFDIDTYNNFFKTSNSIINAKASDIAYPEHWGCFSIKCAFGGEEIYRSQNRVYAVHEQNFLLLNEGQYYSSYIFSKKPVESFTLNFTKAFMQEVCAGFVNSDEQILDYPLAESKINTEFVERLYKHDNTVSPVLFKIKQLAKNFYANRAAITELYFVLLEKLLLFNTEVHKEINNVKASKPSTQKELYKRLHYAKDFIDSCYASEITLHELSQITLMNTAYFLRQFKKYFHTTPYKYLMTKRMQVAGNMMQHTRLPIADICTSVGYEDVSSFTKLFKKQHGISPEKFRGQHI</sequence>
<organism evidence="5 6">
    <name type="scientific">Panacibacter ginsenosidivorans</name>
    <dbReference type="NCBI Taxonomy" id="1813871"/>
    <lineage>
        <taxon>Bacteria</taxon>
        <taxon>Pseudomonadati</taxon>
        <taxon>Bacteroidota</taxon>
        <taxon>Chitinophagia</taxon>
        <taxon>Chitinophagales</taxon>
        <taxon>Chitinophagaceae</taxon>
        <taxon>Panacibacter</taxon>
    </lineage>
</organism>
<dbReference type="RefSeq" id="WP_147187923.1">
    <property type="nucleotide sequence ID" value="NZ_CP042435.1"/>
</dbReference>
<dbReference type="SUPFAM" id="SSF46689">
    <property type="entry name" value="Homeodomain-like"/>
    <property type="match status" value="2"/>
</dbReference>
<name>A0A5B8V5M8_9BACT</name>
<dbReference type="PANTHER" id="PTHR43280:SF2">
    <property type="entry name" value="HTH-TYPE TRANSCRIPTIONAL REGULATOR EXSA"/>
    <property type="match status" value="1"/>
</dbReference>
<dbReference type="Gene3D" id="1.10.10.60">
    <property type="entry name" value="Homeodomain-like"/>
    <property type="match status" value="2"/>
</dbReference>
<dbReference type="PROSITE" id="PS01124">
    <property type="entry name" value="HTH_ARAC_FAMILY_2"/>
    <property type="match status" value="1"/>
</dbReference>
<evidence type="ECO:0000256" key="3">
    <source>
        <dbReference type="ARBA" id="ARBA00023163"/>
    </source>
</evidence>
<evidence type="ECO:0000256" key="1">
    <source>
        <dbReference type="ARBA" id="ARBA00023015"/>
    </source>
</evidence>
<feature type="domain" description="HTH araC/xylS-type" evidence="4">
    <location>
        <begin position="212"/>
        <end position="310"/>
    </location>
</feature>
<protein>
    <submittedName>
        <fullName evidence="5">Helix-turn-helix transcriptional regulator</fullName>
    </submittedName>
</protein>
<dbReference type="GO" id="GO:0043565">
    <property type="term" value="F:sequence-specific DNA binding"/>
    <property type="evidence" value="ECO:0007669"/>
    <property type="project" value="InterPro"/>
</dbReference>
<dbReference type="AlphaFoldDB" id="A0A5B8V5M8"/>
<reference evidence="5 6" key="1">
    <citation type="journal article" date="2016" name="Int. J. Syst. Evol. Microbiol.">
        <title>Panacibacter ginsenosidivorans gen. nov., sp. nov., with ginsenoside converting activity isolated from soil of a ginseng field.</title>
        <authorList>
            <person name="Siddiqi M.Z."/>
            <person name="Muhammad Shafi S."/>
            <person name="Choi K.D."/>
            <person name="Im W.T."/>
        </authorList>
    </citation>
    <scope>NUCLEOTIDE SEQUENCE [LARGE SCALE GENOMIC DNA]</scope>
    <source>
        <strain evidence="5 6">Gsoil1550</strain>
    </source>
</reference>
<dbReference type="InterPro" id="IPR020449">
    <property type="entry name" value="Tscrpt_reg_AraC-type_HTH"/>
</dbReference>
<dbReference type="Pfam" id="PF12833">
    <property type="entry name" value="HTH_18"/>
    <property type="match status" value="1"/>
</dbReference>
<gene>
    <name evidence="5" type="ORF">FRZ67_01935</name>
</gene>
<keyword evidence="1" id="KW-0805">Transcription regulation</keyword>
<accession>A0A5B8V5M8</accession>
<dbReference type="KEGG" id="pgin:FRZ67_01935"/>
<keyword evidence="6" id="KW-1185">Reference proteome</keyword>
<evidence type="ECO:0000256" key="2">
    <source>
        <dbReference type="ARBA" id="ARBA00023125"/>
    </source>
</evidence>
<dbReference type="OrthoDB" id="642439at2"/>
<evidence type="ECO:0000313" key="5">
    <source>
        <dbReference type="EMBL" id="QEC66123.1"/>
    </source>
</evidence>
<proteinExistence type="predicted"/>
<dbReference type="GO" id="GO:0003700">
    <property type="term" value="F:DNA-binding transcription factor activity"/>
    <property type="evidence" value="ECO:0007669"/>
    <property type="project" value="InterPro"/>
</dbReference>
<dbReference type="InterPro" id="IPR018060">
    <property type="entry name" value="HTH_AraC"/>
</dbReference>
<dbReference type="PRINTS" id="PR00032">
    <property type="entry name" value="HTHARAC"/>
</dbReference>
<evidence type="ECO:0000259" key="4">
    <source>
        <dbReference type="PROSITE" id="PS01124"/>
    </source>
</evidence>
<dbReference type="Proteomes" id="UP000321533">
    <property type="component" value="Chromosome"/>
</dbReference>
<keyword evidence="3" id="KW-0804">Transcription</keyword>
<dbReference type="SMART" id="SM00342">
    <property type="entry name" value="HTH_ARAC"/>
    <property type="match status" value="1"/>
</dbReference>
<dbReference type="InterPro" id="IPR009057">
    <property type="entry name" value="Homeodomain-like_sf"/>
</dbReference>
<dbReference type="EMBL" id="CP042435">
    <property type="protein sequence ID" value="QEC66123.1"/>
    <property type="molecule type" value="Genomic_DNA"/>
</dbReference>